<dbReference type="Gene3D" id="2.60.40.10">
    <property type="entry name" value="Immunoglobulins"/>
    <property type="match status" value="2"/>
</dbReference>
<feature type="signal peptide" evidence="11">
    <location>
        <begin position="1"/>
        <end position="22"/>
    </location>
</feature>
<sequence>MKKQLFSCCLAVLGLATTQAQTFNEWKDPEVNAVNRAAMHTNYFAYASAEEARTGIKEQSDNFMTLNGTWKFNWVRNADERPTDFFRTGFDDRGWDNIKVPAVWELNGYGDPIYVNVGYAWRNQYKNNPPYVPTANNHVGSYRKEIELPAGWRGKEIFAHFGSVTSNMYLWVNGRYVGYSEDSKLEAEFNLTGYLKPGKNLIAFQVFRWCDGTYLEDQDFFRYSGVGRDCYLYAREKKHIRDIRVTPDLDEQYANGTLHVAIDMNGSGAVSLDLLDTQGQRVAAAEVRGSGKLSTVLSVPNPEKWTAETPNLYKLVATLKSGNNPLEVIPVNVGFRKIELKGSQILVNGQPVLFKGANRHELDPDGGYVVSTERMVQDIQVMKQLNINAVRTCHYPCDNRWYDLCDRYGIYVVAEANVESHGMGYGDKTLAKNPIYAKAHLERNQRNVQRGYNHPSIIFWSLGNEAGMGPNFEKCYTWAKKEDPTRAVQYEQARTSEFTDIYCPMYRDYETCINYCEGNIDKPLIQCEYAHAMGNSEGGFKEYWDIIRKYPKYQGGFIWDFVDQSCRWKNKDGVEIYGYGGDFNKYDASDNNFCDNGLISPDRVPNPHAYEVAFFYQNIWTTAADLEKGEVNVYNENFFRDLSGYYMEWQLLADGEVKQTGTVPELSAAPQQTVRLRLPFDASKLCPGKEILLNVSYKLKNAEALLPAGSTVAYNQLTVRGYEAPGLSVDNETDTNMSADAPTVWDNDYNYLIVSGNDFTVEFNKRDGYLCRYDVKGVSFMEPGSALTPNFWRAPTDNDYGAGLQHKYAVWKHPHLKLTSLKHNTENGQTVVRGEYDMSATGAKLYLTYTINNKGAIKVTQRMEADKSRKVSETFRFGMQLRMPIAFNRIEYYGRGPGENYSDRNHGALLGRYSQTVEEQFYPYIRPQETGTKTDIRWWRLSGASGTGLQFTADAPFSASALNYTIESLDDGSEKDQRHASEVEKANFTNFCIDKIQMGLGCVTSWGAIPLKQYRLPYQDYEFSFIMKPVGGAF</sequence>
<proteinExistence type="inferred from homology"/>
<evidence type="ECO:0000256" key="10">
    <source>
        <dbReference type="RuleBase" id="RU361154"/>
    </source>
</evidence>
<keyword evidence="14" id="KW-1185">Reference proteome</keyword>
<dbReference type="Gene3D" id="2.70.98.10">
    <property type="match status" value="1"/>
</dbReference>
<dbReference type="PANTHER" id="PTHR46323">
    <property type="entry name" value="BETA-GALACTOSIDASE"/>
    <property type="match status" value="1"/>
</dbReference>
<dbReference type="PRINTS" id="PR00132">
    <property type="entry name" value="GLHYDRLASE2"/>
</dbReference>
<dbReference type="Gene3D" id="2.60.120.260">
    <property type="entry name" value="Galactose-binding domain-like"/>
    <property type="match status" value="1"/>
</dbReference>
<evidence type="ECO:0000313" key="14">
    <source>
        <dbReference type="Proteomes" id="UP000324383"/>
    </source>
</evidence>
<dbReference type="InterPro" id="IPR013783">
    <property type="entry name" value="Ig-like_fold"/>
</dbReference>
<feature type="domain" description="Beta galactosidase small chain/" evidence="12">
    <location>
        <begin position="753"/>
        <end position="1028"/>
    </location>
</feature>
<gene>
    <name evidence="13" type="ORF">FNJ60_01325</name>
</gene>
<dbReference type="Gene3D" id="3.20.20.80">
    <property type="entry name" value="Glycosidases"/>
    <property type="match status" value="1"/>
</dbReference>
<dbReference type="Pfam" id="PF02929">
    <property type="entry name" value="Bgal_small_N"/>
    <property type="match status" value="1"/>
</dbReference>
<dbReference type="EMBL" id="VKLW01000002">
    <property type="protein sequence ID" value="TYK35375.1"/>
    <property type="molecule type" value="Genomic_DNA"/>
</dbReference>
<keyword evidence="6 10" id="KW-0378">Hydrolase</keyword>
<dbReference type="SUPFAM" id="SSF51445">
    <property type="entry name" value="(Trans)glycosidases"/>
    <property type="match status" value="1"/>
</dbReference>
<dbReference type="SUPFAM" id="SSF74650">
    <property type="entry name" value="Galactose mutarotase-like"/>
    <property type="match status" value="1"/>
</dbReference>
<dbReference type="AlphaFoldDB" id="A0A5D3EK29"/>
<dbReference type="InterPro" id="IPR036156">
    <property type="entry name" value="Beta-gal/glucu_dom_sf"/>
</dbReference>
<dbReference type="InterPro" id="IPR004199">
    <property type="entry name" value="B-gal_small/dom_5"/>
</dbReference>
<dbReference type="InterPro" id="IPR006102">
    <property type="entry name" value="Ig-like_GH2"/>
</dbReference>
<comment type="subunit">
    <text evidence="4">Monomer.</text>
</comment>
<evidence type="ECO:0000256" key="3">
    <source>
        <dbReference type="ARBA" id="ARBA00007401"/>
    </source>
</evidence>
<dbReference type="InterPro" id="IPR050347">
    <property type="entry name" value="Bact_Beta-galactosidase"/>
</dbReference>
<dbReference type="InterPro" id="IPR011013">
    <property type="entry name" value="Gal_mutarotase_sf_dom"/>
</dbReference>
<dbReference type="PROSITE" id="PS00719">
    <property type="entry name" value="GLYCOSYL_HYDROL_F2_1"/>
    <property type="match status" value="1"/>
</dbReference>
<dbReference type="InterPro" id="IPR023230">
    <property type="entry name" value="Glyco_hydro_2_CS"/>
</dbReference>
<comment type="caution">
    <text evidence="13">The sequence shown here is derived from an EMBL/GenBank/DDBJ whole genome shotgun (WGS) entry which is preliminary data.</text>
</comment>
<evidence type="ECO:0000256" key="6">
    <source>
        <dbReference type="ARBA" id="ARBA00022801"/>
    </source>
</evidence>
<dbReference type="SUPFAM" id="SSF49785">
    <property type="entry name" value="Galactose-binding domain-like"/>
    <property type="match status" value="1"/>
</dbReference>
<dbReference type="GO" id="GO:0005990">
    <property type="term" value="P:lactose catabolic process"/>
    <property type="evidence" value="ECO:0007669"/>
    <property type="project" value="TreeGrafter"/>
</dbReference>
<dbReference type="InterPro" id="IPR017853">
    <property type="entry name" value="GH"/>
</dbReference>
<dbReference type="PANTHER" id="PTHR46323:SF2">
    <property type="entry name" value="BETA-GALACTOSIDASE"/>
    <property type="match status" value="1"/>
</dbReference>
<evidence type="ECO:0000256" key="4">
    <source>
        <dbReference type="ARBA" id="ARBA00011245"/>
    </source>
</evidence>
<evidence type="ECO:0000259" key="12">
    <source>
        <dbReference type="SMART" id="SM01038"/>
    </source>
</evidence>
<comment type="catalytic activity">
    <reaction evidence="1 10">
        <text>Hydrolysis of terminal non-reducing beta-D-galactose residues in beta-D-galactosides.</text>
        <dbReference type="EC" id="3.2.1.23"/>
    </reaction>
</comment>
<dbReference type="InterPro" id="IPR032312">
    <property type="entry name" value="LacZ_4"/>
</dbReference>
<dbReference type="GO" id="GO:0004565">
    <property type="term" value="F:beta-galactosidase activity"/>
    <property type="evidence" value="ECO:0007669"/>
    <property type="project" value="UniProtKB-EC"/>
</dbReference>
<dbReference type="EC" id="3.2.1.23" evidence="5 10"/>
<evidence type="ECO:0000256" key="7">
    <source>
        <dbReference type="ARBA" id="ARBA00022837"/>
    </source>
</evidence>
<dbReference type="InterPro" id="IPR006104">
    <property type="entry name" value="Glyco_hydro_2_N"/>
</dbReference>
<feature type="chain" id="PRO_5030116334" description="Beta-galactosidase" evidence="11">
    <location>
        <begin position="23"/>
        <end position="1034"/>
    </location>
</feature>
<dbReference type="Pfam" id="PF16353">
    <property type="entry name" value="LacZ_4"/>
    <property type="match status" value="1"/>
</dbReference>
<organism evidence="13 14">
    <name type="scientific">Bacteroides pyogenes</name>
    <dbReference type="NCBI Taxonomy" id="310300"/>
    <lineage>
        <taxon>Bacteria</taxon>
        <taxon>Pseudomonadati</taxon>
        <taxon>Bacteroidota</taxon>
        <taxon>Bacteroidia</taxon>
        <taxon>Bacteroidales</taxon>
        <taxon>Bacteroidaceae</taxon>
        <taxon>Bacteroides</taxon>
    </lineage>
</organism>
<keyword evidence="7" id="KW-0106">Calcium</keyword>
<evidence type="ECO:0000256" key="1">
    <source>
        <dbReference type="ARBA" id="ARBA00001412"/>
    </source>
</evidence>
<dbReference type="Pfam" id="PF02836">
    <property type="entry name" value="Glyco_hydro_2_C"/>
    <property type="match status" value="1"/>
</dbReference>
<comment type="cofactor">
    <cofactor evidence="2">
        <name>Ca(2+)</name>
        <dbReference type="ChEBI" id="CHEBI:29108"/>
    </cofactor>
</comment>
<dbReference type="InterPro" id="IPR014718">
    <property type="entry name" value="GH-type_carb-bd"/>
</dbReference>
<dbReference type="Proteomes" id="UP000324383">
    <property type="component" value="Unassembled WGS sequence"/>
</dbReference>
<dbReference type="GO" id="GO:0030246">
    <property type="term" value="F:carbohydrate binding"/>
    <property type="evidence" value="ECO:0007669"/>
    <property type="project" value="InterPro"/>
</dbReference>
<name>A0A5D3EK29_9BACE</name>
<keyword evidence="11" id="KW-0732">Signal</keyword>
<dbReference type="FunFam" id="3.20.20.80:FF:000121">
    <property type="entry name" value="Beta-galactosidase"/>
    <property type="match status" value="1"/>
</dbReference>
<dbReference type="Pfam" id="PF02837">
    <property type="entry name" value="Glyco_hydro_2_N"/>
    <property type="match status" value="1"/>
</dbReference>
<dbReference type="InterPro" id="IPR008979">
    <property type="entry name" value="Galactose-bd-like_sf"/>
</dbReference>
<dbReference type="SMART" id="SM01038">
    <property type="entry name" value="Bgal_small_N"/>
    <property type="match status" value="1"/>
</dbReference>
<dbReference type="InterPro" id="IPR006101">
    <property type="entry name" value="Glyco_hydro_2"/>
</dbReference>
<evidence type="ECO:0000256" key="9">
    <source>
        <dbReference type="ARBA" id="ARBA00032230"/>
    </source>
</evidence>
<dbReference type="SUPFAM" id="SSF49303">
    <property type="entry name" value="beta-Galactosidase/glucuronidase domain"/>
    <property type="match status" value="2"/>
</dbReference>
<dbReference type="InterPro" id="IPR006103">
    <property type="entry name" value="Glyco_hydro_2_cat"/>
</dbReference>
<keyword evidence="8 10" id="KW-0326">Glycosidase</keyword>
<evidence type="ECO:0000256" key="2">
    <source>
        <dbReference type="ARBA" id="ARBA00001913"/>
    </source>
</evidence>
<protein>
    <recommendedName>
        <fullName evidence="5 10">Beta-galactosidase</fullName>
        <ecNumber evidence="5 10">3.2.1.23</ecNumber>
    </recommendedName>
    <alternativeName>
        <fullName evidence="9 10">Lactase</fullName>
    </alternativeName>
</protein>
<dbReference type="GO" id="GO:0009341">
    <property type="term" value="C:beta-galactosidase complex"/>
    <property type="evidence" value="ECO:0007669"/>
    <property type="project" value="InterPro"/>
</dbReference>
<evidence type="ECO:0000256" key="5">
    <source>
        <dbReference type="ARBA" id="ARBA00012756"/>
    </source>
</evidence>
<accession>A0A5D3EK29</accession>
<reference evidence="13 14" key="1">
    <citation type="submission" date="2019-07" db="EMBL/GenBank/DDBJ databases">
        <title>Draft Genome Sequences of Bacteroides pyogenes Strains Isolated from the Uterus Holstein Dairy Cows with Metritis.</title>
        <authorList>
            <person name="Cunha F."/>
            <person name="Galvao K.N."/>
            <person name="Jeon S.J."/>
            <person name="Jeong K.C."/>
        </authorList>
    </citation>
    <scope>NUCLEOTIDE SEQUENCE [LARGE SCALE GENOMIC DNA]</scope>
    <source>
        <strain evidence="13 14">KG-31</strain>
    </source>
</reference>
<dbReference type="Pfam" id="PF00703">
    <property type="entry name" value="Glyco_hydro_2"/>
    <property type="match status" value="1"/>
</dbReference>
<dbReference type="RefSeq" id="WP_148730151.1">
    <property type="nucleotide sequence ID" value="NZ_VKLW01000002.1"/>
</dbReference>
<evidence type="ECO:0000313" key="13">
    <source>
        <dbReference type="EMBL" id="TYK35375.1"/>
    </source>
</evidence>
<comment type="similarity">
    <text evidence="3 10">Belongs to the glycosyl hydrolase 2 family.</text>
</comment>
<evidence type="ECO:0000256" key="8">
    <source>
        <dbReference type="ARBA" id="ARBA00023295"/>
    </source>
</evidence>
<evidence type="ECO:0000256" key="11">
    <source>
        <dbReference type="SAM" id="SignalP"/>
    </source>
</evidence>